<dbReference type="Proteomes" id="UP000297734">
    <property type="component" value="Unassembled WGS sequence"/>
</dbReference>
<proteinExistence type="predicted"/>
<evidence type="ECO:0000313" key="3">
    <source>
        <dbReference type="Proteomes" id="UP000297734"/>
    </source>
</evidence>
<dbReference type="AlphaFoldDB" id="A0A4Z0ALK6"/>
<evidence type="ECO:0000256" key="1">
    <source>
        <dbReference type="SAM" id="MobiDB-lite"/>
    </source>
</evidence>
<dbReference type="OrthoDB" id="7022318at2"/>
<accession>A0A4Z0ALK6</accession>
<organism evidence="2 3">
    <name type="scientific">Pseudomonas nabeulensis</name>
    <dbReference type="NCBI Taxonomy" id="2293833"/>
    <lineage>
        <taxon>Bacteria</taxon>
        <taxon>Pseudomonadati</taxon>
        <taxon>Pseudomonadota</taxon>
        <taxon>Gammaproteobacteria</taxon>
        <taxon>Pseudomonadales</taxon>
        <taxon>Pseudomonadaceae</taxon>
        <taxon>Pseudomonas</taxon>
    </lineage>
</organism>
<gene>
    <name evidence="2" type="ORF">DYL61_27120</name>
</gene>
<feature type="compositionally biased region" description="Polar residues" evidence="1">
    <location>
        <begin position="68"/>
        <end position="79"/>
    </location>
</feature>
<feature type="region of interest" description="Disordered" evidence="1">
    <location>
        <begin position="37"/>
        <end position="104"/>
    </location>
</feature>
<name>A0A4Z0ALK6_9PSED</name>
<sequence length="104" mass="11388">MTAAHGFKPECGHTEPRRGAEWWGEAFCLLLRSSKVSRRKGGTISSRYPNNGYVHRQTAIGGKPPPTLEQSTSGKTQLQDRPANSGVARQPQLLLKGRNVSFGQ</sequence>
<reference evidence="2 3" key="1">
    <citation type="journal article" date="2019" name="Syst. Appl. Microbiol.">
        <title>New species of pathogenic Pseudomonas isolated from citrus in Tunisia: Proposal of Pseudomonas kairouanensis sp. nov. and Pseudomonas nabeulensis sp. nov.</title>
        <authorList>
            <person name="Oueslati M."/>
            <person name="Mulet M."/>
            <person name="Gomila M."/>
            <person name="Berge O."/>
            <person name="Hajlaoui M.R."/>
            <person name="Lalucat J."/>
            <person name="Sadfi-Zouaoui N."/>
            <person name="Garcia-Valdes E."/>
        </authorList>
    </citation>
    <scope>NUCLEOTIDE SEQUENCE [LARGE SCALE GENOMIC DNA]</scope>
    <source>
        <strain evidence="2 3">E10B</strain>
    </source>
</reference>
<keyword evidence="3" id="KW-1185">Reference proteome</keyword>
<evidence type="ECO:0000313" key="2">
    <source>
        <dbReference type="EMBL" id="TFY86878.1"/>
    </source>
</evidence>
<comment type="caution">
    <text evidence="2">The sequence shown here is derived from an EMBL/GenBank/DDBJ whole genome shotgun (WGS) entry which is preliminary data.</text>
</comment>
<dbReference type="EMBL" id="QUZT01000076">
    <property type="protein sequence ID" value="TFY86878.1"/>
    <property type="molecule type" value="Genomic_DNA"/>
</dbReference>
<protein>
    <submittedName>
        <fullName evidence="2">Uncharacterized protein</fullName>
    </submittedName>
</protein>